<feature type="region of interest" description="Disordered" evidence="1">
    <location>
        <begin position="23"/>
        <end position="47"/>
    </location>
</feature>
<dbReference type="InterPro" id="IPR050490">
    <property type="entry name" value="Bact_solute-bd_prot1"/>
</dbReference>
<dbReference type="InterPro" id="IPR006059">
    <property type="entry name" value="SBP"/>
</dbReference>
<protein>
    <recommendedName>
        <fullName evidence="5">Sugar transporter</fullName>
    </recommendedName>
</protein>
<dbReference type="AlphaFoldDB" id="A0A2A6E0V1"/>
<evidence type="ECO:0000256" key="2">
    <source>
        <dbReference type="SAM" id="SignalP"/>
    </source>
</evidence>
<dbReference type="PANTHER" id="PTHR43649">
    <property type="entry name" value="ARABINOSE-BINDING PROTEIN-RELATED"/>
    <property type="match status" value="1"/>
</dbReference>
<reference evidence="3 4" key="1">
    <citation type="submission" date="2016-12" db="EMBL/GenBank/DDBJ databases">
        <title>Candidatus Reconcilibacillus cellulovorans genome.</title>
        <authorList>
            <person name="Kolinko S."/>
            <person name="Wu Y.-W."/>
            <person name="Tachea F."/>
            <person name="Denzel E."/>
            <person name="Hiras J."/>
            <person name="Baecker N."/>
            <person name="Chan L.J."/>
            <person name="Eichorst S.A."/>
            <person name="Frey D."/>
            <person name="Adams P.D."/>
            <person name="Pray T."/>
            <person name="Tanjore D."/>
            <person name="Petzold C.J."/>
            <person name="Gladden J.M."/>
            <person name="Simmons B.A."/>
            <person name="Singer S.W."/>
        </authorList>
    </citation>
    <scope>NUCLEOTIDE SEQUENCE [LARGE SCALE GENOMIC DNA]</scope>
    <source>
        <strain evidence="3">JTherm</strain>
    </source>
</reference>
<dbReference type="EMBL" id="MOXJ01000011">
    <property type="protein sequence ID" value="PDO10661.1"/>
    <property type="molecule type" value="Genomic_DNA"/>
</dbReference>
<proteinExistence type="predicted"/>
<feature type="chain" id="PRO_5012043312" description="Sugar transporter" evidence="2">
    <location>
        <begin position="25"/>
        <end position="440"/>
    </location>
</feature>
<sequence>MRRLLLSALALSAALGIAACGSGAKTPSGDTGGTTKEAPAAASPGADKQQTVNLTMWLFTGTGLEDFVKQYEKDHPNIRVKIQQQEYGDHHNSLVTALAAGSGAPDIALVEIGYIDRFKADPSKFYNLAELGADKIMDRYLEWKRVQASSADGKFIFGIPTDIGPMAMMYRLDIFEQAGLPTNRDEVTRLIDSWEKFIEVGKTIKAKTGKPMIDAANSAYDVIKGQLTEHYFDKNGNLIVETNPGIRRAYDLAVKMAQEGLTAKIAQWSPEWSAGMNKGDFAVQLAPAWMMSFMQTNAPDSKGKWDVALMPEGSGNWGGSFLTIPKESKHPKEAFELISWLLAPEQQLALFKKNGNFPSTPSVYDDPAIKDFKNPFFNNAPVGQIYSEAAKKVVPVYYGPDYITVDTPIKNAITAVERNNRNPDEEWKKAIEEIKRALKK</sequence>
<gene>
    <name evidence="3" type="ORF">BLM47_06095</name>
</gene>
<evidence type="ECO:0000256" key="1">
    <source>
        <dbReference type="SAM" id="MobiDB-lite"/>
    </source>
</evidence>
<dbReference type="PANTHER" id="PTHR43649:SF32">
    <property type="entry name" value="SUGAR BINDING SECRETED PROTEIN"/>
    <property type="match status" value="1"/>
</dbReference>
<dbReference type="Gene3D" id="3.40.190.10">
    <property type="entry name" value="Periplasmic binding protein-like II"/>
    <property type="match status" value="1"/>
</dbReference>
<accession>A0A2A6E0V1</accession>
<comment type="caution">
    <text evidence="3">The sequence shown here is derived from an EMBL/GenBank/DDBJ whole genome shotgun (WGS) entry which is preliminary data.</text>
</comment>
<organism evidence="3 4">
    <name type="scientific">Candidatus Reconcilbacillus cellulovorans</name>
    <dbReference type="NCBI Taxonomy" id="1906605"/>
    <lineage>
        <taxon>Bacteria</taxon>
        <taxon>Bacillati</taxon>
        <taxon>Bacillota</taxon>
        <taxon>Bacilli</taxon>
        <taxon>Bacillales</taxon>
        <taxon>Paenibacillaceae</taxon>
        <taxon>Candidatus Reconcilbacillus</taxon>
    </lineage>
</organism>
<dbReference type="PROSITE" id="PS51257">
    <property type="entry name" value="PROKAR_LIPOPROTEIN"/>
    <property type="match status" value="1"/>
</dbReference>
<evidence type="ECO:0000313" key="4">
    <source>
        <dbReference type="Proteomes" id="UP000243688"/>
    </source>
</evidence>
<keyword evidence="2" id="KW-0732">Signal</keyword>
<dbReference type="SUPFAM" id="SSF53850">
    <property type="entry name" value="Periplasmic binding protein-like II"/>
    <property type="match status" value="1"/>
</dbReference>
<evidence type="ECO:0000313" key="3">
    <source>
        <dbReference type="EMBL" id="PDO10661.1"/>
    </source>
</evidence>
<name>A0A2A6E0V1_9BACL</name>
<feature type="signal peptide" evidence="2">
    <location>
        <begin position="1"/>
        <end position="24"/>
    </location>
</feature>
<evidence type="ECO:0008006" key="5">
    <source>
        <dbReference type="Google" id="ProtNLM"/>
    </source>
</evidence>
<dbReference type="Pfam" id="PF13416">
    <property type="entry name" value="SBP_bac_8"/>
    <property type="match status" value="1"/>
</dbReference>
<dbReference type="Proteomes" id="UP000243688">
    <property type="component" value="Unassembled WGS sequence"/>
</dbReference>